<feature type="domain" description="DUF2399" evidence="1">
    <location>
        <begin position="112"/>
        <end position="248"/>
    </location>
</feature>
<evidence type="ECO:0000259" key="2">
    <source>
        <dbReference type="Pfam" id="PF11796"/>
    </source>
</evidence>
<keyword evidence="4" id="KW-1185">Reference proteome</keyword>
<proteinExistence type="predicted"/>
<dbReference type="Proteomes" id="UP000247892">
    <property type="component" value="Unassembled WGS sequence"/>
</dbReference>
<dbReference type="EMBL" id="MASU01000013">
    <property type="protein sequence ID" value="PXY24533.1"/>
    <property type="molecule type" value="Genomic_DNA"/>
</dbReference>
<dbReference type="InterPro" id="IPR024466">
    <property type="entry name" value="CHP02679_N"/>
</dbReference>
<evidence type="ECO:0000259" key="1">
    <source>
        <dbReference type="Pfam" id="PF09664"/>
    </source>
</evidence>
<protein>
    <recommendedName>
        <fullName evidence="5">DUF2399 domain-containing protein</fullName>
    </recommendedName>
</protein>
<evidence type="ECO:0008006" key="5">
    <source>
        <dbReference type="Google" id="ProtNLM"/>
    </source>
</evidence>
<dbReference type="Pfam" id="PF09664">
    <property type="entry name" value="DUF2399"/>
    <property type="match status" value="1"/>
</dbReference>
<organism evidence="3 4">
    <name type="scientific">Prauserella flavalba</name>
    <dbReference type="NCBI Taxonomy" id="1477506"/>
    <lineage>
        <taxon>Bacteria</taxon>
        <taxon>Bacillati</taxon>
        <taxon>Actinomycetota</taxon>
        <taxon>Actinomycetes</taxon>
        <taxon>Pseudonocardiales</taxon>
        <taxon>Pseudonocardiaceae</taxon>
        <taxon>Prauserella</taxon>
    </lineage>
</organism>
<comment type="caution">
    <text evidence="3">The sequence shown here is derived from an EMBL/GenBank/DDBJ whole genome shotgun (WGS) entry which is preliminary data.</text>
</comment>
<evidence type="ECO:0000313" key="4">
    <source>
        <dbReference type="Proteomes" id="UP000247892"/>
    </source>
</evidence>
<dbReference type="InterPro" id="IPR024465">
    <property type="entry name" value="DUF2399"/>
</dbReference>
<reference evidence="3 4" key="1">
    <citation type="submission" date="2016-07" db="EMBL/GenBank/DDBJ databases">
        <title>Draft genome sequence of Prauserella sp. YIM 121212, isolated from alkaline soil.</title>
        <authorList>
            <person name="Ruckert C."/>
            <person name="Albersmeier A."/>
            <person name="Jiang C.-L."/>
            <person name="Jiang Y."/>
            <person name="Kalinowski J."/>
            <person name="Schneider O."/>
            <person name="Winkler A."/>
            <person name="Zotchev S.B."/>
        </authorList>
    </citation>
    <scope>NUCLEOTIDE SEQUENCE [LARGE SCALE GENOMIC DNA]</scope>
    <source>
        <strain evidence="3 4">YIM 121212</strain>
    </source>
</reference>
<accession>A0A318LSC3</accession>
<sequence length="253" mass="26723">MAEQVAAVWRALPRPDGATRLAQLAATVRRDAHALDADQPLGRAVARLAAAVHGLDRPRRAGAAWRAAWAAIGVRCDGVSSRVLVLNLPLHGPAPAAELCAAVPGEPLWLTLRSLSGGLRVRPGPVYVCENVTVVETAADALGARCPAMVCTDGMPSGAALDLMTALATGGCELHYRADIDQAGFVITDQVLSVAPSATPWRFDAATYLITLGQDPGREPTESLREAYARYGEPVHEEAILDDLIADLRATPW</sequence>
<gene>
    <name evidence="3" type="ORF">BA062_27055</name>
</gene>
<dbReference type="Pfam" id="PF11796">
    <property type="entry name" value="DUF3323"/>
    <property type="match status" value="1"/>
</dbReference>
<name>A0A318LSC3_9PSEU</name>
<evidence type="ECO:0000313" key="3">
    <source>
        <dbReference type="EMBL" id="PXY24533.1"/>
    </source>
</evidence>
<dbReference type="AlphaFoldDB" id="A0A318LSC3"/>
<feature type="domain" description="Conserved hypothetical protein CHP02679 N terminus" evidence="2">
    <location>
        <begin position="3"/>
        <end position="89"/>
    </location>
</feature>